<evidence type="ECO:0000256" key="6">
    <source>
        <dbReference type="ARBA" id="ARBA00023125"/>
    </source>
</evidence>
<protein>
    <recommendedName>
        <fullName evidence="8">Abasic site processing protein</fullName>
        <ecNumber evidence="8">3.4.-.-</ecNumber>
    </recommendedName>
</protein>
<dbReference type="Proteomes" id="UP000621436">
    <property type="component" value="Unassembled WGS sequence"/>
</dbReference>
<dbReference type="PANTHER" id="PTHR13604:SF0">
    <property type="entry name" value="ABASIC SITE PROCESSING PROTEIN HMCES"/>
    <property type="match status" value="1"/>
</dbReference>
<gene>
    <name evidence="9" type="ORF">I0Q91_07085</name>
</gene>
<dbReference type="InterPro" id="IPR036590">
    <property type="entry name" value="SRAP-like"/>
</dbReference>
<dbReference type="GO" id="GO:0006508">
    <property type="term" value="P:proteolysis"/>
    <property type="evidence" value="ECO:0007669"/>
    <property type="project" value="UniProtKB-KW"/>
</dbReference>
<dbReference type="Pfam" id="PF02586">
    <property type="entry name" value="SRAP"/>
    <property type="match status" value="1"/>
</dbReference>
<comment type="similarity">
    <text evidence="1 8">Belongs to the SOS response-associated peptidase family.</text>
</comment>
<evidence type="ECO:0000256" key="5">
    <source>
        <dbReference type="ARBA" id="ARBA00023124"/>
    </source>
</evidence>
<organism evidence="9 10">
    <name type="scientific">Halonatronomonas betaini</name>
    <dbReference type="NCBI Taxonomy" id="2778430"/>
    <lineage>
        <taxon>Bacteria</taxon>
        <taxon>Bacillati</taxon>
        <taxon>Bacillota</taxon>
        <taxon>Clostridia</taxon>
        <taxon>Halanaerobiales</taxon>
        <taxon>Halarsenatibacteraceae</taxon>
        <taxon>Halonatronomonas</taxon>
    </lineage>
</organism>
<name>A0A931APZ1_9FIRM</name>
<evidence type="ECO:0000313" key="10">
    <source>
        <dbReference type="Proteomes" id="UP000621436"/>
    </source>
</evidence>
<reference evidence="9" key="1">
    <citation type="submission" date="2020-11" db="EMBL/GenBank/DDBJ databases">
        <title>Halonatronomonas betainensis gen. nov., sp. nov. a novel haloalkaliphilic representative of the family Halanaerobiacae capable of betaine degradation.</title>
        <authorList>
            <person name="Boltyanskaya Y."/>
            <person name="Kevbrin V."/>
            <person name="Detkova E."/>
            <person name="Grouzdev D.S."/>
            <person name="Koziaeva V."/>
            <person name="Zhilina T."/>
        </authorList>
    </citation>
    <scope>NUCLEOTIDE SEQUENCE</scope>
    <source>
        <strain evidence="9">Z-7014</strain>
    </source>
</reference>
<sequence>MDAKLMARLFNAILADREFNFNKEIYPSEQAPVIIHNPKESERKIGQMHWGFKTNYSSKLLINARSETIDQKPTFKDSFYNRRLIVPFTDYFEWKGPKGNKTKYRFSVEEDSPYAFAGIYNKFKIKDRTQWRYSLITTEPNPKAAEIHNRMPAILTDNNINRWLDPDSEPSVLKKLLRPFPGNLSYQPEGPEQLKF</sequence>
<comment type="caution">
    <text evidence="9">The sequence shown here is derived from an EMBL/GenBank/DDBJ whole genome shotgun (WGS) entry which is preliminary data.</text>
</comment>
<dbReference type="SUPFAM" id="SSF143081">
    <property type="entry name" value="BB1717-like"/>
    <property type="match status" value="1"/>
</dbReference>
<evidence type="ECO:0000256" key="2">
    <source>
        <dbReference type="ARBA" id="ARBA00022670"/>
    </source>
</evidence>
<evidence type="ECO:0000256" key="7">
    <source>
        <dbReference type="ARBA" id="ARBA00023239"/>
    </source>
</evidence>
<evidence type="ECO:0000256" key="1">
    <source>
        <dbReference type="ARBA" id="ARBA00008136"/>
    </source>
</evidence>
<evidence type="ECO:0000256" key="8">
    <source>
        <dbReference type="RuleBase" id="RU364100"/>
    </source>
</evidence>
<keyword evidence="7" id="KW-0456">Lyase</keyword>
<dbReference type="GO" id="GO:0003697">
    <property type="term" value="F:single-stranded DNA binding"/>
    <property type="evidence" value="ECO:0007669"/>
    <property type="project" value="InterPro"/>
</dbReference>
<keyword evidence="4 8" id="KW-0378">Hydrolase</keyword>
<keyword evidence="5" id="KW-0190">Covalent protein-DNA linkage</keyword>
<dbReference type="EMBL" id="JADPIE010000003">
    <property type="protein sequence ID" value="MBF8436833.1"/>
    <property type="molecule type" value="Genomic_DNA"/>
</dbReference>
<evidence type="ECO:0000313" key="9">
    <source>
        <dbReference type="EMBL" id="MBF8436833.1"/>
    </source>
</evidence>
<dbReference type="GO" id="GO:0106300">
    <property type="term" value="P:protein-DNA covalent cross-linking repair"/>
    <property type="evidence" value="ECO:0007669"/>
    <property type="project" value="InterPro"/>
</dbReference>
<evidence type="ECO:0000256" key="3">
    <source>
        <dbReference type="ARBA" id="ARBA00022763"/>
    </source>
</evidence>
<keyword evidence="2 8" id="KW-0645">Protease</keyword>
<keyword evidence="10" id="KW-1185">Reference proteome</keyword>
<dbReference type="Gene3D" id="3.90.1680.10">
    <property type="entry name" value="SOS response associated peptidase-like"/>
    <property type="match status" value="1"/>
</dbReference>
<dbReference type="InterPro" id="IPR003738">
    <property type="entry name" value="SRAP"/>
</dbReference>
<dbReference type="EC" id="3.4.-.-" evidence="8"/>
<dbReference type="GO" id="GO:0016829">
    <property type="term" value="F:lyase activity"/>
    <property type="evidence" value="ECO:0007669"/>
    <property type="project" value="UniProtKB-KW"/>
</dbReference>
<keyword evidence="3" id="KW-0227">DNA damage</keyword>
<keyword evidence="6" id="KW-0238">DNA-binding</keyword>
<evidence type="ECO:0000256" key="4">
    <source>
        <dbReference type="ARBA" id="ARBA00022801"/>
    </source>
</evidence>
<accession>A0A931APZ1</accession>
<proteinExistence type="inferred from homology"/>
<dbReference type="PANTHER" id="PTHR13604">
    <property type="entry name" value="DC12-RELATED"/>
    <property type="match status" value="1"/>
</dbReference>
<dbReference type="AlphaFoldDB" id="A0A931APZ1"/>
<dbReference type="GO" id="GO:0008233">
    <property type="term" value="F:peptidase activity"/>
    <property type="evidence" value="ECO:0007669"/>
    <property type="project" value="UniProtKB-KW"/>
</dbReference>